<evidence type="ECO:0000313" key="1">
    <source>
        <dbReference type="EMBL" id="GID73204.1"/>
    </source>
</evidence>
<evidence type="ECO:0008006" key="3">
    <source>
        <dbReference type="Google" id="ProtNLM"/>
    </source>
</evidence>
<dbReference type="RefSeq" id="WP_203761136.1">
    <property type="nucleotide sequence ID" value="NZ_BAAABO010000029.1"/>
</dbReference>
<gene>
    <name evidence="1" type="ORF">Ade02nite_18450</name>
</gene>
<accession>A0ABQ3XZM6</accession>
<evidence type="ECO:0000313" key="2">
    <source>
        <dbReference type="Proteomes" id="UP000609879"/>
    </source>
</evidence>
<reference evidence="1 2" key="1">
    <citation type="submission" date="2021-01" db="EMBL/GenBank/DDBJ databases">
        <title>Whole genome shotgun sequence of Actinoplanes deccanensis NBRC 13994.</title>
        <authorList>
            <person name="Komaki H."/>
            <person name="Tamura T."/>
        </authorList>
    </citation>
    <scope>NUCLEOTIDE SEQUENCE [LARGE SCALE GENOMIC DNA]</scope>
    <source>
        <strain evidence="1 2">NBRC 13994</strain>
    </source>
</reference>
<protein>
    <recommendedName>
        <fullName evidence="3">Helix-turn-helix domain-containing protein</fullName>
    </recommendedName>
</protein>
<comment type="caution">
    <text evidence="1">The sequence shown here is derived from an EMBL/GenBank/DDBJ whole genome shotgun (WGS) entry which is preliminary data.</text>
</comment>
<dbReference type="EMBL" id="BOMI01000033">
    <property type="protein sequence ID" value="GID73204.1"/>
    <property type="molecule type" value="Genomic_DNA"/>
</dbReference>
<proteinExistence type="predicted"/>
<name>A0ABQ3XZM6_9ACTN</name>
<keyword evidence="2" id="KW-1185">Reference proteome</keyword>
<sequence length="152" mass="17168">MTGTLNDARRGRRENAIDTTQPAHRVAFAIRLRALRHECGHPPYRRLSELAHCSTASLSVAAAGRRLPTWETTRGYVTACLEHAGRGDDVNRDLRGWRRFWEDTQAREKVSRMAAAPVRRRHPWREIVPAWVVLISRAASGAGGRGGGRRRR</sequence>
<organism evidence="1 2">
    <name type="scientific">Paractinoplanes deccanensis</name>
    <dbReference type="NCBI Taxonomy" id="113561"/>
    <lineage>
        <taxon>Bacteria</taxon>
        <taxon>Bacillati</taxon>
        <taxon>Actinomycetota</taxon>
        <taxon>Actinomycetes</taxon>
        <taxon>Micromonosporales</taxon>
        <taxon>Micromonosporaceae</taxon>
        <taxon>Paractinoplanes</taxon>
    </lineage>
</organism>
<dbReference type="Proteomes" id="UP000609879">
    <property type="component" value="Unassembled WGS sequence"/>
</dbReference>